<dbReference type="InterPro" id="IPR015943">
    <property type="entry name" value="WD40/YVTN_repeat-like_dom_sf"/>
</dbReference>
<dbReference type="InterPro" id="IPR011044">
    <property type="entry name" value="Quino_amine_DH_bsu"/>
</dbReference>
<reference evidence="3 4" key="1">
    <citation type="submission" date="2019-02" db="EMBL/GenBank/DDBJ databases">
        <title>Deep-cultivation of Planctomycetes and their phenomic and genomic characterization uncovers novel biology.</title>
        <authorList>
            <person name="Wiegand S."/>
            <person name="Jogler M."/>
            <person name="Boedeker C."/>
            <person name="Pinto D."/>
            <person name="Vollmers J."/>
            <person name="Rivas-Marin E."/>
            <person name="Kohn T."/>
            <person name="Peeters S.H."/>
            <person name="Heuer A."/>
            <person name="Rast P."/>
            <person name="Oberbeckmann S."/>
            <person name="Bunk B."/>
            <person name="Jeske O."/>
            <person name="Meyerdierks A."/>
            <person name="Storesund J.E."/>
            <person name="Kallscheuer N."/>
            <person name="Luecker S."/>
            <person name="Lage O.M."/>
            <person name="Pohl T."/>
            <person name="Merkel B.J."/>
            <person name="Hornburger P."/>
            <person name="Mueller R.-W."/>
            <person name="Bruemmer F."/>
            <person name="Labrenz M."/>
            <person name="Spormann A.M."/>
            <person name="Op den Camp H."/>
            <person name="Overmann J."/>
            <person name="Amann R."/>
            <person name="Jetten M.S.M."/>
            <person name="Mascher T."/>
            <person name="Medema M.H."/>
            <person name="Devos D.P."/>
            <person name="Kaster A.-K."/>
            <person name="Ovreas L."/>
            <person name="Rohde M."/>
            <person name="Galperin M.Y."/>
            <person name="Jogler C."/>
        </authorList>
    </citation>
    <scope>NUCLEOTIDE SEQUENCE [LARGE SCALE GENOMIC DNA]</scope>
    <source>
        <strain evidence="3 4">Pan161</strain>
    </source>
</reference>
<dbReference type="OrthoDB" id="228370at2"/>
<feature type="compositionally biased region" description="Basic residues" evidence="1">
    <location>
        <begin position="56"/>
        <end position="71"/>
    </location>
</feature>
<proteinExistence type="predicted"/>
<sequence length="684" mass="75215">MIQFDCETCFQEYKVRDDRAGQTLKCKSCGSRMRVPAAGAGDSEDFEEEYVEPVRPRRKKNTGSSKQKKSKGGSNATIYAIGAGVGLLVVIGLGLLLFRGKDPGQNNVAGNGGAGNVEGGSAETGTAASGGWVSLVDPPRKSTNWTADPQLSIDLKDLDEKFIVPNVHTPFIGLKGTGQNSQIISVWNLATGKEVNVVNLEIPDKKYYYDLNTKISFDGKYLLTTAKDPETKISKLAVFNVSTGKLVSEWEAGTAGAHINGYKFSGPSTVLAKTLKKENNSFTSILKSWDFKSGKLIKEVLLKSNSNDFNTYNYQITPGGKYLISVSFQTVSVYDLSSLELVKKIELLELLKAADPGNIVSRSLSVTEKAISDDGKELALLMKDLNGTSLWTLNLKDGSVVNELYFPGDLYDAFSEPGYLNSKLTWSPEGKGWLLYGAIFVDRQRKQVTWALKPVPNVISRARILLTPDSLVTQTASAMRDADGKTLYNRKPFLVTVPLPLEEIQQTLAAYDKRSEAYLGAGQQVSLEVNVGNIKFGKPDEVKSILSDVITQRLKTEGFLVANDQPTVFKIEYQEQAGNTLQLAKSVKPSAENPLGRVATGKTLETTAAIFELSWIDQKTQKTLWSKKVAINPQVLYLREATAEGARTEMFENLQSRLRAEFIPYFIPKDDKLKMLPFEITLPE</sequence>
<keyword evidence="2" id="KW-1133">Transmembrane helix</keyword>
<organism evidence="3 4">
    <name type="scientific">Gimesia algae</name>
    <dbReference type="NCBI Taxonomy" id="2527971"/>
    <lineage>
        <taxon>Bacteria</taxon>
        <taxon>Pseudomonadati</taxon>
        <taxon>Planctomycetota</taxon>
        <taxon>Planctomycetia</taxon>
        <taxon>Planctomycetales</taxon>
        <taxon>Planctomycetaceae</taxon>
        <taxon>Gimesia</taxon>
    </lineage>
</organism>
<gene>
    <name evidence="3" type="ORF">Pan161_46510</name>
</gene>
<feature type="region of interest" description="Disordered" evidence="1">
    <location>
        <begin position="33"/>
        <end position="73"/>
    </location>
</feature>
<evidence type="ECO:0000256" key="1">
    <source>
        <dbReference type="SAM" id="MobiDB-lite"/>
    </source>
</evidence>
<dbReference type="EMBL" id="CP036343">
    <property type="protein sequence ID" value="QDT92979.1"/>
    <property type="molecule type" value="Genomic_DNA"/>
</dbReference>
<accession>A0A517VJ03</accession>
<dbReference type="KEGG" id="gax:Pan161_46510"/>
<keyword evidence="4" id="KW-1185">Reference proteome</keyword>
<keyword evidence="2" id="KW-0472">Membrane</keyword>
<keyword evidence="2" id="KW-0812">Transmembrane</keyword>
<dbReference type="Gene3D" id="2.130.10.10">
    <property type="entry name" value="YVTN repeat-like/Quinoprotein amine dehydrogenase"/>
    <property type="match status" value="1"/>
</dbReference>
<protein>
    <submittedName>
        <fullName evidence="3">Uncharacterized protein</fullName>
    </submittedName>
</protein>
<dbReference type="Proteomes" id="UP000316855">
    <property type="component" value="Chromosome"/>
</dbReference>
<dbReference type="RefSeq" id="WP_145231002.1">
    <property type="nucleotide sequence ID" value="NZ_CP036343.1"/>
</dbReference>
<evidence type="ECO:0000313" key="3">
    <source>
        <dbReference type="EMBL" id="QDT92979.1"/>
    </source>
</evidence>
<dbReference type="AlphaFoldDB" id="A0A517VJ03"/>
<evidence type="ECO:0000256" key="2">
    <source>
        <dbReference type="SAM" id="Phobius"/>
    </source>
</evidence>
<feature type="transmembrane region" description="Helical" evidence="2">
    <location>
        <begin position="76"/>
        <end position="98"/>
    </location>
</feature>
<feature type="compositionally biased region" description="Acidic residues" evidence="1">
    <location>
        <begin position="42"/>
        <end position="51"/>
    </location>
</feature>
<dbReference type="SUPFAM" id="SSF50969">
    <property type="entry name" value="YVTN repeat-like/Quinoprotein amine dehydrogenase"/>
    <property type="match status" value="1"/>
</dbReference>
<name>A0A517VJ03_9PLAN</name>
<evidence type="ECO:0000313" key="4">
    <source>
        <dbReference type="Proteomes" id="UP000316855"/>
    </source>
</evidence>